<sequence length="523" mass="57539">MGPVTFTHDLPTSLADLLSNTLIIRQTAPYLPVSALRNLSRTSKSLHHAIIHSPEAFRYLDLSTVKSAIVPSDGPLDVGGVNFRAQRMDEALTEDDFYSGPLRHIFNRLEKIHVLQNVHTLVLDGLSVTAELVKDLLTEERFNVRLLSIREVKNLNERKLQQYLRYAVRPSRPEGTPRVKGIYLFGSRDPPPRPALLPTKRQPSPVPRGVMSSRGAQIGAQWNEKSQQALDVALSRTEDKWYKSSGKIISKRPSPEWAEIVQECAGIIAFDAVLCRGPRHDPSKAYIRDPSVAGAHHPAAFLRPSIATVALGPSGCETCHSSPEGPAVFGSSSPAHHPLLSPVPLHGSTVRAAQIPHTLDGTTPPPLIVRCEDCLRGRWCERCHKWWDEDCYMVPATAQRTELQQTEIVENLQSDGTTRMLPKQKTKVFMDLCVEECLPSEMMAGAGSNGILAVEPGYWITATWKSPLARRGVIVSAVAIRALLAKSSLFGPARSAIMSIAVKTMTLLLTPCVIGVTTLREEL</sequence>
<evidence type="ECO:0008006" key="4">
    <source>
        <dbReference type="Google" id="ProtNLM"/>
    </source>
</evidence>
<proteinExistence type="predicted"/>
<reference evidence="2" key="1">
    <citation type="submission" date="2019-11" db="EMBL/GenBank/DDBJ databases">
        <title>Bipolaris sorokiniana Genome sequencing.</title>
        <authorList>
            <person name="Wang H."/>
        </authorList>
    </citation>
    <scope>NUCLEOTIDE SEQUENCE</scope>
</reference>
<name>A0A8H5ZEB2_COCSA</name>
<dbReference type="AlphaFoldDB" id="A0A8H5ZEB2"/>
<evidence type="ECO:0000313" key="3">
    <source>
        <dbReference type="Proteomes" id="UP000624244"/>
    </source>
</evidence>
<dbReference type="EMBL" id="WNKQ01000010">
    <property type="protein sequence ID" value="KAF5848768.1"/>
    <property type="molecule type" value="Genomic_DNA"/>
</dbReference>
<comment type="caution">
    <text evidence="2">The sequence shown here is derived from an EMBL/GenBank/DDBJ whole genome shotgun (WGS) entry which is preliminary data.</text>
</comment>
<protein>
    <recommendedName>
        <fullName evidence="4">F-box domain-containing protein</fullName>
    </recommendedName>
</protein>
<evidence type="ECO:0000256" key="1">
    <source>
        <dbReference type="SAM" id="MobiDB-lite"/>
    </source>
</evidence>
<accession>A0A8H5ZEB2</accession>
<evidence type="ECO:0000313" key="2">
    <source>
        <dbReference type="EMBL" id="KAF5848768.1"/>
    </source>
</evidence>
<gene>
    <name evidence="2" type="ORF">GGP41_009880</name>
</gene>
<dbReference type="Proteomes" id="UP000624244">
    <property type="component" value="Unassembled WGS sequence"/>
</dbReference>
<organism evidence="2 3">
    <name type="scientific">Cochliobolus sativus</name>
    <name type="common">Common root rot and spot blotch fungus</name>
    <name type="synonym">Bipolaris sorokiniana</name>
    <dbReference type="NCBI Taxonomy" id="45130"/>
    <lineage>
        <taxon>Eukaryota</taxon>
        <taxon>Fungi</taxon>
        <taxon>Dikarya</taxon>
        <taxon>Ascomycota</taxon>
        <taxon>Pezizomycotina</taxon>
        <taxon>Dothideomycetes</taxon>
        <taxon>Pleosporomycetidae</taxon>
        <taxon>Pleosporales</taxon>
        <taxon>Pleosporineae</taxon>
        <taxon>Pleosporaceae</taxon>
        <taxon>Bipolaris</taxon>
    </lineage>
</organism>
<feature type="region of interest" description="Disordered" evidence="1">
    <location>
        <begin position="192"/>
        <end position="211"/>
    </location>
</feature>